<comment type="similarity">
    <text evidence="2 3">Belongs to the calcineurin regulatory subunit family.</text>
</comment>
<dbReference type="Gene3D" id="1.10.238.10">
    <property type="entry name" value="EF-hand"/>
    <property type="match status" value="1"/>
</dbReference>
<keyword evidence="4" id="KW-1133">Transmembrane helix</keyword>
<evidence type="ECO:0000313" key="7">
    <source>
        <dbReference type="RefSeq" id="XP_021832966.1"/>
    </source>
</evidence>
<keyword evidence="4" id="KW-0812">Transmembrane</keyword>
<dbReference type="GO" id="GO:0016020">
    <property type="term" value="C:membrane"/>
    <property type="evidence" value="ECO:0007669"/>
    <property type="project" value="UniProtKB-SubCell"/>
</dbReference>
<name>A0A6P5U0V2_PRUAV</name>
<dbReference type="GO" id="GO:0019722">
    <property type="term" value="P:calcium-mediated signaling"/>
    <property type="evidence" value="ECO:0007669"/>
    <property type="project" value="UniProtKB-UniRule"/>
</dbReference>
<comment type="function">
    <text evidence="3">Acts as a calcium sensor. CBL proteins interact with CIPK serine-threonine protein kinases. Binding of a CBL protein to the regulatory NAF domain of a CIPK protein lead to the activation of the kinase in a calcium-dependent manner.</text>
</comment>
<keyword evidence="3" id="KW-0106">Calcium</keyword>
<dbReference type="AlphaFoldDB" id="A0A6P5U0V2"/>
<gene>
    <name evidence="7" type="primary">LOC110772806</name>
</gene>
<sequence length="140" mass="16550">MDFWRSSSLSLGEWICAAFILFVVIIEVLIFVVTDCFSDRPRPTKRRFTFGNMSVLADEIRFIVNELEALYELFKKLSSSIIDDESIHKEEFQLALFRTPYGENLFLDRVFDLFDEKKNGVFEFDEFVHALNVFHPCPYR</sequence>
<dbReference type="GO" id="GO:0019900">
    <property type="term" value="F:kinase binding"/>
    <property type="evidence" value="ECO:0007669"/>
    <property type="project" value="UniProtKB-UniRule"/>
</dbReference>
<dbReference type="InterPro" id="IPR011992">
    <property type="entry name" value="EF-hand-dom_pair"/>
</dbReference>
<dbReference type="KEGG" id="pavi:110772806"/>
<dbReference type="Proteomes" id="UP000515124">
    <property type="component" value="Unplaced"/>
</dbReference>
<evidence type="ECO:0000256" key="4">
    <source>
        <dbReference type="SAM" id="Phobius"/>
    </source>
</evidence>
<evidence type="ECO:0000256" key="2">
    <source>
        <dbReference type="ARBA" id="ARBA00023774"/>
    </source>
</evidence>
<feature type="domain" description="EF-hand" evidence="5">
    <location>
        <begin position="102"/>
        <end position="137"/>
    </location>
</feature>
<proteinExistence type="inferred from homology"/>
<dbReference type="GO" id="GO:0005509">
    <property type="term" value="F:calcium ion binding"/>
    <property type="evidence" value="ECO:0007669"/>
    <property type="project" value="UniProtKB-UniRule"/>
</dbReference>
<dbReference type="SUPFAM" id="SSF47473">
    <property type="entry name" value="EF-hand"/>
    <property type="match status" value="1"/>
</dbReference>
<protein>
    <recommendedName>
        <fullName evidence="3">Calcineurin B-like protein</fullName>
    </recommendedName>
</protein>
<evidence type="ECO:0000256" key="1">
    <source>
        <dbReference type="ARBA" id="ARBA00022737"/>
    </source>
</evidence>
<accession>A0A6P5U0V2</accession>
<dbReference type="PANTHER" id="PTHR23056">
    <property type="entry name" value="CALCINEURIN B"/>
    <property type="match status" value="1"/>
</dbReference>
<evidence type="ECO:0000259" key="5">
    <source>
        <dbReference type="PROSITE" id="PS50222"/>
    </source>
</evidence>
<dbReference type="InterPro" id="IPR002048">
    <property type="entry name" value="EF_hand_dom"/>
</dbReference>
<dbReference type="GeneID" id="110772806"/>
<keyword evidence="1 3" id="KW-0677">Repeat</keyword>
<evidence type="ECO:0000313" key="6">
    <source>
        <dbReference type="Proteomes" id="UP000515124"/>
    </source>
</evidence>
<reference evidence="7" key="1">
    <citation type="submission" date="2025-08" db="UniProtKB">
        <authorList>
            <consortium name="RefSeq"/>
        </authorList>
    </citation>
    <scope>IDENTIFICATION</scope>
</reference>
<keyword evidence="3" id="KW-0479">Metal-binding</keyword>
<dbReference type="PROSITE" id="PS50222">
    <property type="entry name" value="EF_HAND_2"/>
    <property type="match status" value="1"/>
</dbReference>
<dbReference type="RefSeq" id="XP_021832966.1">
    <property type="nucleotide sequence ID" value="XM_021977274.1"/>
</dbReference>
<organism evidence="6 7">
    <name type="scientific">Prunus avium</name>
    <name type="common">Cherry</name>
    <name type="synonym">Cerasus avium</name>
    <dbReference type="NCBI Taxonomy" id="42229"/>
    <lineage>
        <taxon>Eukaryota</taxon>
        <taxon>Viridiplantae</taxon>
        <taxon>Streptophyta</taxon>
        <taxon>Embryophyta</taxon>
        <taxon>Tracheophyta</taxon>
        <taxon>Spermatophyta</taxon>
        <taxon>Magnoliopsida</taxon>
        <taxon>eudicotyledons</taxon>
        <taxon>Gunneridae</taxon>
        <taxon>Pentapetalae</taxon>
        <taxon>rosids</taxon>
        <taxon>fabids</taxon>
        <taxon>Rosales</taxon>
        <taxon>Rosaceae</taxon>
        <taxon>Amygdaloideae</taxon>
        <taxon>Amygdaleae</taxon>
        <taxon>Prunus</taxon>
    </lineage>
</organism>
<comment type="subunit">
    <text evidence="3">Homodimer. Interacts with CIPK.</text>
</comment>
<dbReference type="InterPro" id="IPR045198">
    <property type="entry name" value="CNBL1-10"/>
</dbReference>
<evidence type="ECO:0000256" key="3">
    <source>
        <dbReference type="RuleBase" id="RU369080"/>
    </source>
</evidence>
<feature type="transmembrane region" description="Helical" evidence="4">
    <location>
        <begin position="12"/>
        <end position="37"/>
    </location>
</feature>
<keyword evidence="3 4" id="KW-0472">Membrane</keyword>
<keyword evidence="6" id="KW-1185">Reference proteome</keyword>
<dbReference type="PANTHER" id="PTHR23056:SF26">
    <property type="entry name" value="CALCINEURIN B-LIKE PROTEIN 10"/>
    <property type="match status" value="1"/>
</dbReference>
<comment type="subcellular location">
    <subcellularLocation>
        <location evidence="3">Membrane</location>
    </subcellularLocation>
</comment>